<dbReference type="EMBL" id="AJWZ01008191">
    <property type="protein sequence ID" value="EKC54814.1"/>
    <property type="molecule type" value="Genomic_DNA"/>
</dbReference>
<dbReference type="GO" id="GO:0016740">
    <property type="term" value="F:transferase activity"/>
    <property type="evidence" value="ECO:0007669"/>
    <property type="project" value="UniProtKB-KW"/>
</dbReference>
<dbReference type="PANTHER" id="PTHR30627:SF24">
    <property type="entry name" value="PENICILLIN-BINDING PROTEIN 4B"/>
    <property type="match status" value="1"/>
</dbReference>
<feature type="domain" description="Penicillin-binding protein transpeptidase" evidence="1">
    <location>
        <begin position="59"/>
        <end position="257"/>
    </location>
</feature>
<evidence type="ECO:0000313" key="2">
    <source>
        <dbReference type="EMBL" id="EKC54814.1"/>
    </source>
</evidence>
<dbReference type="PANTHER" id="PTHR30627">
    <property type="entry name" value="PEPTIDOGLYCAN D,D-TRANSPEPTIDASE"/>
    <property type="match status" value="1"/>
</dbReference>
<dbReference type="GO" id="GO:0071972">
    <property type="term" value="F:peptidoglycan L,D-transpeptidase activity"/>
    <property type="evidence" value="ECO:0007669"/>
    <property type="project" value="TreeGrafter"/>
</dbReference>
<feature type="non-terminal residue" evidence="2">
    <location>
        <position position="1"/>
    </location>
</feature>
<dbReference type="GO" id="GO:0071555">
    <property type="term" value="P:cell wall organization"/>
    <property type="evidence" value="ECO:0007669"/>
    <property type="project" value="TreeGrafter"/>
</dbReference>
<comment type="caution">
    <text evidence="2">The sequence shown here is derived from an EMBL/GenBank/DDBJ whole genome shotgun (WGS) entry which is preliminary data.</text>
</comment>
<proteinExistence type="predicted"/>
<evidence type="ECO:0000259" key="1">
    <source>
        <dbReference type="Pfam" id="PF00905"/>
    </source>
</evidence>
<name>K1SH95_9ZZZZ</name>
<dbReference type="GO" id="GO:0005886">
    <property type="term" value="C:plasma membrane"/>
    <property type="evidence" value="ECO:0007669"/>
    <property type="project" value="TreeGrafter"/>
</dbReference>
<dbReference type="InterPro" id="IPR012338">
    <property type="entry name" value="Beta-lactam/transpept-like"/>
</dbReference>
<dbReference type="GO" id="GO:0008658">
    <property type="term" value="F:penicillin binding"/>
    <property type="evidence" value="ECO:0007669"/>
    <property type="project" value="InterPro"/>
</dbReference>
<gene>
    <name evidence="2" type="ORF">OBE_11876</name>
</gene>
<keyword evidence="2" id="KW-0808">Transferase</keyword>
<sequence length="261" mass="29229">SNYQDVLLFNTDEYSYLKGIKSVYGKTGDIELTLDHELNSKVYSYMKENGVYNGNVLLLDDSGRTIVSVSLPSISPTKHIDIKELENGTLINKNLNGLYFPGSTMKIPTSVVLASLEGENVINEKYNCDGIEILADGSGITCKEHGEKQLYSALGSSCNTYFANTVTNYMNNNKEKSMEEFKNMGFSLNNIEYDNVDRLTRNKSFSTFNGRGNFKSVWSCIGEYSVKVNSYDMCNIVSAVFNDGTCSEPYIIERIKYKMGI</sequence>
<dbReference type="SUPFAM" id="SSF56601">
    <property type="entry name" value="beta-lactamase/transpeptidase-like"/>
    <property type="match status" value="1"/>
</dbReference>
<dbReference type="Pfam" id="PF00905">
    <property type="entry name" value="Transpeptidase"/>
    <property type="match status" value="1"/>
</dbReference>
<dbReference type="InterPro" id="IPR001460">
    <property type="entry name" value="PCN-bd_Tpept"/>
</dbReference>
<dbReference type="InterPro" id="IPR050515">
    <property type="entry name" value="Beta-lactam/transpept"/>
</dbReference>
<reference evidence="2" key="1">
    <citation type="journal article" date="2013" name="Environ. Microbiol.">
        <title>Microbiota from the distal guts of lean and obese adolescents exhibit partial functional redundancy besides clear differences in community structure.</title>
        <authorList>
            <person name="Ferrer M."/>
            <person name="Ruiz A."/>
            <person name="Lanza F."/>
            <person name="Haange S.B."/>
            <person name="Oberbach A."/>
            <person name="Till H."/>
            <person name="Bargiela R."/>
            <person name="Campoy C."/>
            <person name="Segura M.T."/>
            <person name="Richter M."/>
            <person name="von Bergen M."/>
            <person name="Seifert J."/>
            <person name="Suarez A."/>
        </authorList>
    </citation>
    <scope>NUCLEOTIDE SEQUENCE</scope>
</reference>
<accession>K1SH95</accession>
<organism evidence="2">
    <name type="scientific">human gut metagenome</name>
    <dbReference type="NCBI Taxonomy" id="408170"/>
    <lineage>
        <taxon>unclassified sequences</taxon>
        <taxon>metagenomes</taxon>
        <taxon>organismal metagenomes</taxon>
    </lineage>
</organism>
<dbReference type="AlphaFoldDB" id="K1SH95"/>
<dbReference type="Gene3D" id="3.40.710.10">
    <property type="entry name" value="DD-peptidase/beta-lactamase superfamily"/>
    <property type="match status" value="1"/>
</dbReference>
<protein>
    <submittedName>
        <fullName evidence="2">Peptidoglycan glycosyltransferase</fullName>
    </submittedName>
</protein>
<dbReference type="Gene3D" id="3.90.1310.10">
    <property type="entry name" value="Penicillin-binding protein 2a (Domain 2)"/>
    <property type="match status" value="1"/>
</dbReference>